<organism evidence="1 2">
    <name type="scientific">Acetobacter garciniae</name>
    <dbReference type="NCBI Taxonomy" id="2817435"/>
    <lineage>
        <taxon>Bacteria</taxon>
        <taxon>Pseudomonadati</taxon>
        <taxon>Pseudomonadota</taxon>
        <taxon>Alphaproteobacteria</taxon>
        <taxon>Acetobacterales</taxon>
        <taxon>Acetobacteraceae</taxon>
        <taxon>Acetobacter</taxon>
    </lineage>
</organism>
<dbReference type="GO" id="GO:0016706">
    <property type="term" value="F:2-oxoglutarate-dependent dioxygenase activity"/>
    <property type="evidence" value="ECO:0007669"/>
    <property type="project" value="UniProtKB-ARBA"/>
</dbReference>
<dbReference type="AlphaFoldDB" id="A0A939HJC8"/>
<accession>A0A939HJC8</accession>
<dbReference type="Proteomes" id="UP000664073">
    <property type="component" value="Unassembled WGS sequence"/>
</dbReference>
<keyword evidence="1" id="KW-0560">Oxidoreductase</keyword>
<evidence type="ECO:0000313" key="1">
    <source>
        <dbReference type="EMBL" id="MBO1324512.1"/>
    </source>
</evidence>
<gene>
    <name evidence="1" type="ORF">J2D77_05000</name>
</gene>
<dbReference type="GO" id="GO:0005506">
    <property type="term" value="F:iron ion binding"/>
    <property type="evidence" value="ECO:0007669"/>
    <property type="project" value="UniProtKB-ARBA"/>
</dbReference>
<comment type="caution">
    <text evidence="1">The sequence shown here is derived from an EMBL/GenBank/DDBJ whole genome shotgun (WGS) entry which is preliminary data.</text>
</comment>
<dbReference type="Pfam" id="PF05721">
    <property type="entry name" value="PhyH"/>
    <property type="match status" value="1"/>
</dbReference>
<keyword evidence="1" id="KW-0223">Dioxygenase</keyword>
<dbReference type="EMBL" id="JAFVMH010000002">
    <property type="protein sequence ID" value="MBO1324512.1"/>
    <property type="molecule type" value="Genomic_DNA"/>
</dbReference>
<dbReference type="SUPFAM" id="SSF51197">
    <property type="entry name" value="Clavaminate synthase-like"/>
    <property type="match status" value="1"/>
</dbReference>
<dbReference type="PANTHER" id="PTHR20883:SF49">
    <property type="entry name" value="PHYTANOYL-COA DIOXYGENASE"/>
    <property type="match status" value="1"/>
</dbReference>
<dbReference type="InterPro" id="IPR008775">
    <property type="entry name" value="Phytyl_CoA_dOase-like"/>
</dbReference>
<evidence type="ECO:0000313" key="2">
    <source>
        <dbReference type="Proteomes" id="UP000664073"/>
    </source>
</evidence>
<reference evidence="1" key="1">
    <citation type="submission" date="2021-03" db="EMBL/GenBank/DDBJ databases">
        <title>The complete genome sequence of Acetobacter sp. TBRC 12339.</title>
        <authorList>
            <person name="Charoenyingcharoen P."/>
            <person name="Yukphan P."/>
        </authorList>
    </citation>
    <scope>NUCLEOTIDE SEQUENCE</scope>
    <source>
        <strain evidence="1">TBRC 12339</strain>
    </source>
</reference>
<proteinExistence type="predicted"/>
<sequence length="271" mass="29760">MTQMVSAIPGFEQVESFQRDGAVVLRGAFAPWVEILRAGIDRLMADPSPLERSYQPEGSAPFFQDLCNWQRIPEFRDFVERSGVGGIAAALMRAREVRFFHDHVLVKEPGSSVVTPWHQDRPYYCARGPQTVSFWIPLDPVPASCALECVAGSHKWGMDHKPMRFDGTPLYADDDSTPMPDIDANRDAYRILGWDMAPGDAVAFDFGTVHGAAATVGAINRRRVFSARLVGEGATFADRNGKGSPPLAHLTLHDGDPLVGEDFPVLYSVSA</sequence>
<dbReference type="Gene3D" id="2.60.120.620">
    <property type="entry name" value="q2cbj1_9rhob like domain"/>
    <property type="match status" value="1"/>
</dbReference>
<dbReference type="RefSeq" id="WP_207845207.1">
    <property type="nucleotide sequence ID" value="NZ_JAFVMH010000002.1"/>
</dbReference>
<protein>
    <submittedName>
        <fullName evidence="1">Phytanoyl-CoA dioxygenase family protein</fullName>
    </submittedName>
</protein>
<dbReference type="PANTHER" id="PTHR20883">
    <property type="entry name" value="PHYTANOYL-COA DIOXYGENASE DOMAIN CONTAINING 1"/>
    <property type="match status" value="1"/>
</dbReference>
<keyword evidence="2" id="KW-1185">Reference proteome</keyword>
<name>A0A939HJC8_9PROT</name>